<dbReference type="PANTHER" id="PTHR43132">
    <property type="entry name" value="ARSENICAL RESISTANCE OPERON REPRESSOR ARSR-RELATED"/>
    <property type="match status" value="1"/>
</dbReference>
<dbReference type="Proteomes" id="UP001519332">
    <property type="component" value="Unassembled WGS sequence"/>
</dbReference>
<dbReference type="SMART" id="SM00418">
    <property type="entry name" value="HTH_ARSR"/>
    <property type="match status" value="1"/>
</dbReference>
<feature type="domain" description="HTH arsR-type" evidence="4">
    <location>
        <begin position="11"/>
        <end position="83"/>
    </location>
</feature>
<dbReference type="InterPro" id="IPR051011">
    <property type="entry name" value="Metal_resp_trans_reg"/>
</dbReference>
<dbReference type="InterPro" id="IPR000835">
    <property type="entry name" value="HTH_MarR-typ"/>
</dbReference>
<keyword evidence="3" id="KW-0804">Transcription</keyword>
<name>A0ABS4TY59_9PSEU</name>
<dbReference type="InterPro" id="IPR011991">
    <property type="entry name" value="ArsR-like_HTH"/>
</dbReference>
<dbReference type="InterPro" id="IPR036388">
    <property type="entry name" value="WH-like_DNA-bd_sf"/>
</dbReference>
<keyword evidence="6" id="KW-1185">Reference proteome</keyword>
<evidence type="ECO:0000313" key="5">
    <source>
        <dbReference type="EMBL" id="MBP2329324.1"/>
    </source>
</evidence>
<dbReference type="RefSeq" id="WP_209646136.1">
    <property type="nucleotide sequence ID" value="NZ_JAGINW010000001.1"/>
</dbReference>
<dbReference type="Pfam" id="PF12802">
    <property type="entry name" value="MarR_2"/>
    <property type="match status" value="1"/>
</dbReference>
<gene>
    <name evidence="5" type="ORF">JOF56_009709</name>
</gene>
<evidence type="ECO:0000256" key="3">
    <source>
        <dbReference type="ARBA" id="ARBA00023163"/>
    </source>
</evidence>
<dbReference type="Gene3D" id="1.10.10.10">
    <property type="entry name" value="Winged helix-like DNA-binding domain superfamily/Winged helix DNA-binding domain"/>
    <property type="match status" value="1"/>
</dbReference>
<evidence type="ECO:0000259" key="4">
    <source>
        <dbReference type="SMART" id="SM00418"/>
    </source>
</evidence>
<evidence type="ECO:0000256" key="1">
    <source>
        <dbReference type="ARBA" id="ARBA00023015"/>
    </source>
</evidence>
<protein>
    <submittedName>
        <fullName evidence="5">DNA-binding transcriptional ArsR family regulator</fullName>
    </submittedName>
</protein>
<dbReference type="EMBL" id="JAGINW010000001">
    <property type="protein sequence ID" value="MBP2329324.1"/>
    <property type="molecule type" value="Genomic_DNA"/>
</dbReference>
<dbReference type="CDD" id="cd00090">
    <property type="entry name" value="HTH_ARSR"/>
    <property type="match status" value="1"/>
</dbReference>
<organism evidence="5 6">
    <name type="scientific">Kibdelosporangium banguiense</name>
    <dbReference type="NCBI Taxonomy" id="1365924"/>
    <lineage>
        <taxon>Bacteria</taxon>
        <taxon>Bacillati</taxon>
        <taxon>Actinomycetota</taxon>
        <taxon>Actinomycetes</taxon>
        <taxon>Pseudonocardiales</taxon>
        <taxon>Pseudonocardiaceae</taxon>
        <taxon>Kibdelosporangium</taxon>
    </lineage>
</organism>
<sequence>MRCSPPHPEPGALAALIGATRATVLEEICGSPTTTTIARRLGISAGNASQHTTVLRQAGLITSHRERNRVLHHATALGMALLDNDSQRVGQPDIDAATLIGTATADV</sequence>
<dbReference type="PANTHER" id="PTHR43132:SF8">
    <property type="entry name" value="HTH-TYPE TRANSCRIPTIONAL REGULATOR KMTR"/>
    <property type="match status" value="1"/>
</dbReference>
<accession>A0ABS4TY59</accession>
<proteinExistence type="predicted"/>
<dbReference type="GO" id="GO:0003677">
    <property type="term" value="F:DNA binding"/>
    <property type="evidence" value="ECO:0007669"/>
    <property type="project" value="UniProtKB-KW"/>
</dbReference>
<dbReference type="InterPro" id="IPR001845">
    <property type="entry name" value="HTH_ArsR_DNA-bd_dom"/>
</dbReference>
<keyword evidence="1" id="KW-0805">Transcription regulation</keyword>
<keyword evidence="2 5" id="KW-0238">DNA-binding</keyword>
<comment type="caution">
    <text evidence="5">The sequence shown here is derived from an EMBL/GenBank/DDBJ whole genome shotgun (WGS) entry which is preliminary data.</text>
</comment>
<evidence type="ECO:0000313" key="6">
    <source>
        <dbReference type="Proteomes" id="UP001519332"/>
    </source>
</evidence>
<dbReference type="SUPFAM" id="SSF46785">
    <property type="entry name" value="Winged helix' DNA-binding domain"/>
    <property type="match status" value="1"/>
</dbReference>
<dbReference type="InterPro" id="IPR036390">
    <property type="entry name" value="WH_DNA-bd_sf"/>
</dbReference>
<evidence type="ECO:0000256" key="2">
    <source>
        <dbReference type="ARBA" id="ARBA00023125"/>
    </source>
</evidence>
<reference evidence="5 6" key="1">
    <citation type="submission" date="2021-03" db="EMBL/GenBank/DDBJ databases">
        <title>Sequencing the genomes of 1000 actinobacteria strains.</title>
        <authorList>
            <person name="Klenk H.-P."/>
        </authorList>
    </citation>
    <scope>NUCLEOTIDE SEQUENCE [LARGE SCALE GENOMIC DNA]</scope>
    <source>
        <strain evidence="5 6">DSM 46670</strain>
    </source>
</reference>